<name>A0A8H4LAC3_9HYPO</name>
<evidence type="ECO:0000313" key="11">
    <source>
        <dbReference type="Proteomes" id="UP000554235"/>
    </source>
</evidence>
<keyword evidence="3" id="KW-0677">Repeat</keyword>
<gene>
    <name evidence="10" type="ORF">FALBO_7977</name>
</gene>
<feature type="region of interest" description="Disordered" evidence="8">
    <location>
        <begin position="179"/>
        <end position="224"/>
    </location>
</feature>
<dbReference type="CDD" id="cd12148">
    <property type="entry name" value="fungal_TF_MHR"/>
    <property type="match status" value="1"/>
</dbReference>
<dbReference type="InterPro" id="IPR051059">
    <property type="entry name" value="VerF-like"/>
</dbReference>
<dbReference type="Proteomes" id="UP000554235">
    <property type="component" value="Unassembled WGS sequence"/>
</dbReference>
<evidence type="ECO:0000256" key="4">
    <source>
        <dbReference type="ARBA" id="ARBA00022771"/>
    </source>
</evidence>
<evidence type="ECO:0000256" key="7">
    <source>
        <dbReference type="PROSITE-ProRule" id="PRU00042"/>
    </source>
</evidence>
<dbReference type="GO" id="GO:0005634">
    <property type="term" value="C:nucleus"/>
    <property type="evidence" value="ECO:0007669"/>
    <property type="project" value="UniProtKB-SubCell"/>
</dbReference>
<feature type="compositionally biased region" description="Polar residues" evidence="8">
    <location>
        <begin position="102"/>
        <end position="128"/>
    </location>
</feature>
<evidence type="ECO:0000256" key="5">
    <source>
        <dbReference type="ARBA" id="ARBA00022833"/>
    </source>
</evidence>
<dbReference type="InterPro" id="IPR013087">
    <property type="entry name" value="Znf_C2H2_type"/>
</dbReference>
<evidence type="ECO:0000256" key="8">
    <source>
        <dbReference type="SAM" id="MobiDB-lite"/>
    </source>
</evidence>
<reference evidence="10 11" key="1">
    <citation type="submission" date="2020-01" db="EMBL/GenBank/DDBJ databases">
        <title>Identification and distribution of gene clusters putatively required for synthesis of sphingolipid metabolism inhibitors in phylogenetically diverse species of the filamentous fungus Fusarium.</title>
        <authorList>
            <person name="Kim H.-S."/>
            <person name="Busman M."/>
            <person name="Brown D.W."/>
            <person name="Divon H."/>
            <person name="Uhlig S."/>
            <person name="Proctor R.H."/>
        </authorList>
    </citation>
    <scope>NUCLEOTIDE SEQUENCE [LARGE SCALE GENOMIC DNA]</scope>
    <source>
        <strain evidence="10 11">NRRL 20459</strain>
    </source>
</reference>
<dbReference type="GO" id="GO:0000981">
    <property type="term" value="F:DNA-binding transcription factor activity, RNA polymerase II-specific"/>
    <property type="evidence" value="ECO:0007669"/>
    <property type="project" value="InterPro"/>
</dbReference>
<dbReference type="InterPro" id="IPR007219">
    <property type="entry name" value="XnlR_reg_dom"/>
</dbReference>
<keyword evidence="11" id="KW-1185">Reference proteome</keyword>
<comment type="caution">
    <text evidence="10">The sequence shown here is derived from an EMBL/GenBank/DDBJ whole genome shotgun (WGS) entry which is preliminary data.</text>
</comment>
<dbReference type="OrthoDB" id="10018191at2759"/>
<keyword evidence="2" id="KW-0479">Metal-binding</keyword>
<accession>A0A8H4LAC3</accession>
<feature type="domain" description="C2H2-type" evidence="9">
    <location>
        <begin position="13"/>
        <end position="52"/>
    </location>
</feature>
<dbReference type="PANTHER" id="PTHR40626">
    <property type="entry name" value="MIP31509P"/>
    <property type="match status" value="1"/>
</dbReference>
<feature type="compositionally biased region" description="Basic and acidic residues" evidence="8">
    <location>
        <begin position="49"/>
        <end position="64"/>
    </location>
</feature>
<dbReference type="GO" id="GO:0006351">
    <property type="term" value="P:DNA-templated transcription"/>
    <property type="evidence" value="ECO:0007669"/>
    <property type="project" value="InterPro"/>
</dbReference>
<evidence type="ECO:0000313" key="10">
    <source>
        <dbReference type="EMBL" id="KAF4465176.1"/>
    </source>
</evidence>
<dbReference type="AlphaFoldDB" id="A0A8H4LAC3"/>
<sequence length="956" mass="106105">MPSHAIRPRGRHRQCAYCDRVFTKEEHLRRHQRALASDVLFRHLQTHSSENDHGHRPSRTHEDEYASGQTKRRSLDVIVVGDSNTSPGDKGIPVPSSERRSSTSPNTHIPTSHQKTIQPQPLQETLTRVPQEPPEQNLVDMDTNMTTPPTEIYRPDASPPITLNEFGFEDGDIMEQLTESVPQRDSGPRTTVEGASHAASDRSPSSDGVGEPTTPRQQAGENDAERPLQNIEKSHQESSDHNPPFATSQTFEEQLNIDLPSAFPLGENSQQHDFGDGEDFDMFSYGLGPISLPNDLQLSFNVMDCLDFGDSNLPLSLPAMDMESTSIDPSSSGLMAISTGQMKQIRRVWSRQRPKIPTRLIKRLWNRVVHHKADNIFAIPLASSHTPDPSTSDNPQTSRISIDEECRSRLVHYCKDLDDSSTSSSPAPDITFPVVEILDSSLDFFFQFFHPILPFMHKSTFDARNTPSSLLLAMCLVGLSYLDRVHTRAFVTRYLKKLMPACLNDMTSQTLTQCAPSELLATLASALIVVYLALGFRDEVDDCQAYMLCAQMLRIADKQGLFAANQGDDLAAGLRQGPTDPDGFWKAWARVESIKRLIFCFTWLDMAYARLMNTAGVIEMDRVDLHLPCDDALFDGSTTAASFLHAIQQGARLTMPRMNIRNFHAISPSKLNDNSAQILLRALYLKTIAARTRLLDEDTQYSELQSVSPVEELAKDSSAKAIIADVLLLPTTHASVLSGRNRTNALGWNYLCITLTADVDLLEVAAGRDGLEAASSALVHVEKWSRSTSARRAVLHAAQVFDILDSYRIRESHLTRPDLVLFISALVISQYILVSSQKDARLDAPTFELLQGIDWTTVRDDGLGTATGHILSDAVLDFERGPVSSSAARCFLQNGGPISFAGEVQRFGDVAARKIARKFAHLMDGFGKWDGSNYSQLLRAMCGFMDGDDLEYYGEK</sequence>
<protein>
    <submittedName>
        <fullName evidence="10">Transcription factor TDA9</fullName>
    </submittedName>
</protein>
<evidence type="ECO:0000256" key="1">
    <source>
        <dbReference type="ARBA" id="ARBA00004123"/>
    </source>
</evidence>
<dbReference type="PANTHER" id="PTHR40626:SF7">
    <property type="entry name" value="TRANSCRIPTION FACTOR, PUTATIVE (AFU_ORTHOLOGUE AFUA_1G04110)-RELATED"/>
    <property type="match status" value="1"/>
</dbReference>
<keyword evidence="6" id="KW-0539">Nucleus</keyword>
<keyword evidence="5" id="KW-0862">Zinc</keyword>
<evidence type="ECO:0000259" key="9">
    <source>
        <dbReference type="PROSITE" id="PS50157"/>
    </source>
</evidence>
<dbReference type="GO" id="GO:0000785">
    <property type="term" value="C:chromatin"/>
    <property type="evidence" value="ECO:0007669"/>
    <property type="project" value="TreeGrafter"/>
</dbReference>
<dbReference type="PROSITE" id="PS50157">
    <property type="entry name" value="ZINC_FINGER_C2H2_2"/>
    <property type="match status" value="1"/>
</dbReference>
<evidence type="ECO:0000256" key="2">
    <source>
        <dbReference type="ARBA" id="ARBA00022723"/>
    </source>
</evidence>
<proteinExistence type="predicted"/>
<dbReference type="EMBL" id="JAADYS010001078">
    <property type="protein sequence ID" value="KAF4465176.1"/>
    <property type="molecule type" value="Genomic_DNA"/>
</dbReference>
<organism evidence="10 11">
    <name type="scientific">Fusarium albosuccineum</name>
    <dbReference type="NCBI Taxonomy" id="1237068"/>
    <lineage>
        <taxon>Eukaryota</taxon>
        <taxon>Fungi</taxon>
        <taxon>Dikarya</taxon>
        <taxon>Ascomycota</taxon>
        <taxon>Pezizomycotina</taxon>
        <taxon>Sordariomycetes</taxon>
        <taxon>Hypocreomycetidae</taxon>
        <taxon>Hypocreales</taxon>
        <taxon>Nectriaceae</taxon>
        <taxon>Fusarium</taxon>
        <taxon>Fusarium decemcellulare species complex</taxon>
    </lineage>
</organism>
<comment type="subcellular location">
    <subcellularLocation>
        <location evidence="1">Nucleus</location>
    </subcellularLocation>
</comment>
<evidence type="ECO:0000256" key="6">
    <source>
        <dbReference type="ARBA" id="ARBA00023242"/>
    </source>
</evidence>
<dbReference type="Pfam" id="PF04082">
    <property type="entry name" value="Fungal_trans"/>
    <property type="match status" value="1"/>
</dbReference>
<dbReference type="GO" id="GO:0000978">
    <property type="term" value="F:RNA polymerase II cis-regulatory region sequence-specific DNA binding"/>
    <property type="evidence" value="ECO:0007669"/>
    <property type="project" value="InterPro"/>
</dbReference>
<dbReference type="GO" id="GO:0008270">
    <property type="term" value="F:zinc ion binding"/>
    <property type="evidence" value="ECO:0007669"/>
    <property type="project" value="UniProtKB-KW"/>
</dbReference>
<keyword evidence="4 7" id="KW-0863">Zinc-finger</keyword>
<feature type="region of interest" description="Disordered" evidence="8">
    <location>
        <begin position="47"/>
        <end position="166"/>
    </location>
</feature>
<evidence type="ECO:0000256" key="3">
    <source>
        <dbReference type="ARBA" id="ARBA00022737"/>
    </source>
</evidence>